<dbReference type="SUPFAM" id="SSF53383">
    <property type="entry name" value="PLP-dependent transferases"/>
    <property type="match status" value="1"/>
</dbReference>
<reference evidence="1" key="1">
    <citation type="submission" date="2019-05" db="EMBL/GenBank/DDBJ databases">
        <authorList>
            <consortium name="Pathogen Informatics"/>
        </authorList>
    </citation>
    <scope>NUCLEOTIDE SEQUENCE [LARGE SCALE GENOMIC DNA]</scope>
    <source>
        <strain evidence="1">NCTC12965</strain>
    </source>
</reference>
<protein>
    <submittedName>
        <fullName evidence="1">Uncharacterized protein</fullName>
    </submittedName>
</protein>
<accession>A0A4U9VV35</accession>
<dbReference type="EMBL" id="CABEEZ010000122">
    <property type="protein sequence ID" value="VTR50347.1"/>
    <property type="molecule type" value="Genomic_DNA"/>
</dbReference>
<dbReference type="InterPro" id="IPR015424">
    <property type="entry name" value="PyrdxlP-dep_Trfase"/>
</dbReference>
<gene>
    <name evidence="1" type="ORF">NCTC12965_05954</name>
</gene>
<organism evidence="1">
    <name type="scientific">Serratia fonticola</name>
    <dbReference type="NCBI Taxonomy" id="47917"/>
    <lineage>
        <taxon>Bacteria</taxon>
        <taxon>Pseudomonadati</taxon>
        <taxon>Pseudomonadota</taxon>
        <taxon>Gammaproteobacteria</taxon>
        <taxon>Enterobacterales</taxon>
        <taxon>Yersiniaceae</taxon>
        <taxon>Serratia</taxon>
    </lineage>
</organism>
<sequence>MAAPEKWIPALERAIRATTWNTPAIMTAILCEWIEDGTVMRLEDEKRQDARLRQSIAREALSELNYIGPP</sequence>
<evidence type="ECO:0000313" key="1">
    <source>
        <dbReference type="EMBL" id="VTR50347.1"/>
    </source>
</evidence>
<name>A0A4U9VV35_SERFO</name>
<proteinExistence type="predicted"/>
<dbReference type="AlphaFoldDB" id="A0A4U9VV35"/>